<dbReference type="Pfam" id="PF23553">
    <property type="entry name" value="NELF-A_N"/>
    <property type="match status" value="1"/>
</dbReference>
<dbReference type="AlphaFoldDB" id="A0A1Y1JLJ9"/>
<dbReference type="RefSeq" id="XP_028546015.1">
    <property type="nucleotide sequence ID" value="XM_028690214.1"/>
</dbReference>
<name>A0A1Y1JLJ9_PLAGO</name>
<evidence type="ECO:0000313" key="3">
    <source>
        <dbReference type="EMBL" id="GAW83426.1"/>
    </source>
</evidence>
<protein>
    <recommendedName>
        <fullName evidence="2">NELF-A N-terminal domain-containing protein</fullName>
    </recommendedName>
</protein>
<sequence>MREGGMLHSINEGKERDEKTNDTSDRKEGKVDGCFDNHCVREKEDDDTYVIDEQKKAANAQENNDISDSYIKYLECIKNNWSSSQASKLLNNKLMKYISERFLYMSSSLKVRVLTSFFYLPDKLRIENERYLLLITANGEIDGNGWVKKFSRILKPFIKTGIIDIKDIDSQTMHRILNYIDQENNNNKCKKHYIHNKKELERIHMCDPMNELKILENKNIIHLDEYKMFTPSKNFDCLLSSVIKRGINEFKNCI</sequence>
<organism evidence="3 4">
    <name type="scientific">Plasmodium gonderi</name>
    <dbReference type="NCBI Taxonomy" id="77519"/>
    <lineage>
        <taxon>Eukaryota</taxon>
        <taxon>Sar</taxon>
        <taxon>Alveolata</taxon>
        <taxon>Apicomplexa</taxon>
        <taxon>Aconoidasida</taxon>
        <taxon>Haemosporida</taxon>
        <taxon>Plasmodiidae</taxon>
        <taxon>Plasmodium</taxon>
        <taxon>Plasmodium (Plasmodium)</taxon>
    </lineage>
</organism>
<dbReference type="OMA" id="NWSSCHA"/>
<feature type="domain" description="NELF-A N-terminal" evidence="2">
    <location>
        <begin position="77"/>
        <end position="171"/>
    </location>
</feature>
<dbReference type="OrthoDB" id="2135488at2759"/>
<dbReference type="GeneID" id="39750169"/>
<reference evidence="4" key="1">
    <citation type="submission" date="2017-04" db="EMBL/GenBank/DDBJ databases">
        <title>Plasmodium gonderi genome.</title>
        <authorList>
            <person name="Arisue N."/>
            <person name="Honma H."/>
            <person name="Kawai S."/>
            <person name="Tougan T."/>
            <person name="Tanabe K."/>
            <person name="Horii T."/>
        </authorList>
    </citation>
    <scope>NUCLEOTIDE SEQUENCE [LARGE SCALE GENOMIC DNA]</scope>
    <source>
        <strain evidence="4">ATCC 30045</strain>
    </source>
</reference>
<dbReference type="InterPro" id="IPR056557">
    <property type="entry name" value="NELF-A_N"/>
</dbReference>
<feature type="region of interest" description="Disordered" evidence="1">
    <location>
        <begin position="1"/>
        <end position="33"/>
    </location>
</feature>
<evidence type="ECO:0000259" key="2">
    <source>
        <dbReference type="Pfam" id="PF23553"/>
    </source>
</evidence>
<evidence type="ECO:0000256" key="1">
    <source>
        <dbReference type="SAM" id="MobiDB-lite"/>
    </source>
</evidence>
<gene>
    <name evidence="3" type="ORF">PGO_142200</name>
</gene>
<dbReference type="EMBL" id="BDQF01000015">
    <property type="protein sequence ID" value="GAW83426.1"/>
    <property type="molecule type" value="Genomic_DNA"/>
</dbReference>
<proteinExistence type="predicted"/>
<accession>A0A1Y1JLJ9</accession>
<keyword evidence="4" id="KW-1185">Reference proteome</keyword>
<evidence type="ECO:0000313" key="4">
    <source>
        <dbReference type="Proteomes" id="UP000195521"/>
    </source>
</evidence>
<dbReference type="Proteomes" id="UP000195521">
    <property type="component" value="Unassembled WGS sequence"/>
</dbReference>
<comment type="caution">
    <text evidence="3">The sequence shown here is derived from an EMBL/GenBank/DDBJ whole genome shotgun (WGS) entry which is preliminary data.</text>
</comment>